<evidence type="ECO:0000313" key="9">
    <source>
        <dbReference type="Proteomes" id="UP000306102"/>
    </source>
</evidence>
<feature type="transmembrane region" description="Helical" evidence="7">
    <location>
        <begin position="426"/>
        <end position="444"/>
    </location>
</feature>
<keyword evidence="6" id="KW-0325">Glycoprotein</keyword>
<keyword evidence="5 7" id="KW-0472">Membrane</keyword>
<dbReference type="EMBL" id="SDRB02012461">
    <property type="protein sequence ID" value="THF97692.1"/>
    <property type="molecule type" value="Genomic_DNA"/>
</dbReference>
<evidence type="ECO:0008006" key="10">
    <source>
        <dbReference type="Google" id="ProtNLM"/>
    </source>
</evidence>
<name>A0A4S4D5N7_CAMSN</name>
<dbReference type="GO" id="GO:0016020">
    <property type="term" value="C:membrane"/>
    <property type="evidence" value="ECO:0007669"/>
    <property type="project" value="UniProtKB-SubCell"/>
</dbReference>
<comment type="caution">
    <text evidence="8">The sequence shown here is derived from an EMBL/GenBank/DDBJ whole genome shotgun (WGS) entry which is preliminary data.</text>
</comment>
<feature type="transmembrane region" description="Helical" evidence="7">
    <location>
        <begin position="151"/>
        <end position="173"/>
    </location>
</feature>
<organism evidence="8 9">
    <name type="scientific">Camellia sinensis var. sinensis</name>
    <name type="common">China tea</name>
    <dbReference type="NCBI Taxonomy" id="542762"/>
    <lineage>
        <taxon>Eukaryota</taxon>
        <taxon>Viridiplantae</taxon>
        <taxon>Streptophyta</taxon>
        <taxon>Embryophyta</taxon>
        <taxon>Tracheophyta</taxon>
        <taxon>Spermatophyta</taxon>
        <taxon>Magnoliopsida</taxon>
        <taxon>eudicotyledons</taxon>
        <taxon>Gunneridae</taxon>
        <taxon>Pentapetalae</taxon>
        <taxon>asterids</taxon>
        <taxon>Ericales</taxon>
        <taxon>Theaceae</taxon>
        <taxon>Camellia</taxon>
    </lineage>
</organism>
<evidence type="ECO:0000256" key="4">
    <source>
        <dbReference type="ARBA" id="ARBA00022989"/>
    </source>
</evidence>
<keyword evidence="9" id="KW-1185">Reference proteome</keyword>
<feature type="transmembrane region" description="Helical" evidence="7">
    <location>
        <begin position="12"/>
        <end position="34"/>
    </location>
</feature>
<comment type="subcellular location">
    <subcellularLocation>
        <location evidence="1">Membrane</location>
        <topology evidence="1">Multi-pass membrane protein</topology>
    </subcellularLocation>
</comment>
<dbReference type="Pfam" id="PF10268">
    <property type="entry name" value="Tmemb_161AB"/>
    <property type="match status" value="1"/>
</dbReference>
<dbReference type="InterPro" id="IPR019395">
    <property type="entry name" value="Transmembrane_161A/B"/>
</dbReference>
<dbReference type="AlphaFoldDB" id="A0A4S4D5N7"/>
<dbReference type="PANTHER" id="PTHR13624:SF6">
    <property type="entry name" value="EMEI"/>
    <property type="match status" value="1"/>
</dbReference>
<dbReference type="PANTHER" id="PTHR13624">
    <property type="entry name" value="RE42071P"/>
    <property type="match status" value="1"/>
</dbReference>
<feature type="transmembrane region" description="Helical" evidence="7">
    <location>
        <begin position="265"/>
        <end position="286"/>
    </location>
</feature>
<evidence type="ECO:0000256" key="5">
    <source>
        <dbReference type="ARBA" id="ARBA00023136"/>
    </source>
</evidence>
<dbReference type="Proteomes" id="UP000306102">
    <property type="component" value="Unassembled WGS sequence"/>
</dbReference>
<evidence type="ECO:0000256" key="2">
    <source>
        <dbReference type="ARBA" id="ARBA00009706"/>
    </source>
</evidence>
<accession>A0A4S4D5N7</accession>
<feature type="transmembrane region" description="Helical" evidence="7">
    <location>
        <begin position="384"/>
        <end position="406"/>
    </location>
</feature>
<evidence type="ECO:0000313" key="8">
    <source>
        <dbReference type="EMBL" id="THF97692.1"/>
    </source>
</evidence>
<reference evidence="8 9" key="1">
    <citation type="journal article" date="2018" name="Proc. Natl. Acad. Sci. U.S.A.">
        <title>Draft genome sequence of Camellia sinensis var. sinensis provides insights into the evolution of the tea genome and tea quality.</title>
        <authorList>
            <person name="Wei C."/>
            <person name="Yang H."/>
            <person name="Wang S."/>
            <person name="Zhao J."/>
            <person name="Liu C."/>
            <person name="Gao L."/>
            <person name="Xia E."/>
            <person name="Lu Y."/>
            <person name="Tai Y."/>
            <person name="She G."/>
            <person name="Sun J."/>
            <person name="Cao H."/>
            <person name="Tong W."/>
            <person name="Gao Q."/>
            <person name="Li Y."/>
            <person name="Deng W."/>
            <person name="Jiang X."/>
            <person name="Wang W."/>
            <person name="Chen Q."/>
            <person name="Zhang S."/>
            <person name="Li H."/>
            <person name="Wu J."/>
            <person name="Wang P."/>
            <person name="Li P."/>
            <person name="Shi C."/>
            <person name="Zheng F."/>
            <person name="Jian J."/>
            <person name="Huang B."/>
            <person name="Shan D."/>
            <person name="Shi M."/>
            <person name="Fang C."/>
            <person name="Yue Y."/>
            <person name="Li F."/>
            <person name="Li D."/>
            <person name="Wei S."/>
            <person name="Han B."/>
            <person name="Jiang C."/>
            <person name="Yin Y."/>
            <person name="Xia T."/>
            <person name="Zhang Z."/>
            <person name="Bennetzen J.L."/>
            <person name="Zhao S."/>
            <person name="Wan X."/>
        </authorList>
    </citation>
    <scope>NUCLEOTIDE SEQUENCE [LARGE SCALE GENOMIC DNA]</scope>
    <source>
        <strain evidence="9">cv. Shuchazao</strain>
        <tissue evidence="8">Leaf</tissue>
    </source>
</reference>
<feature type="transmembrane region" description="Helical" evidence="7">
    <location>
        <begin position="185"/>
        <end position="208"/>
    </location>
</feature>
<evidence type="ECO:0000256" key="6">
    <source>
        <dbReference type="ARBA" id="ARBA00023180"/>
    </source>
</evidence>
<protein>
    <recommendedName>
        <fullName evidence="10">Transmembrane protein 161B</fullName>
    </recommendedName>
</protein>
<sequence length="487" mass="55120">MKMKIMSPLTLLFTNNLILQSTLVLFLTLSLSFLKIPIVFLQGLHTYIHPDDVNPSAATNGGVRAAIRRPGTSDHQELKPRKRSKEKFEFDENKAQIFRLKLTDGHLQTRLYFNQFRSAFNSTVIALSCFVLHNSLSVLEGSGIIVDGGTIVPILLGLASVCRVFISIARVSFEKSASKRSEKQLSVVLGFLGFLLGFAIVIEVVPNWVLDFGFGSFDGFGKFLIATFMGCIAGLLYMPAGRCARAFWLGTDQIRCNLSIINCGWIARTLLYANFLLIIFTSLLWINPFANLLVNNHVDDKKGGAHLIGNADELVGNFGMSQSDFGKFRFWCLLVSGLLQIATLRPNLQMYLNEAVLSWYQRLHGGKVPDLDFSRAKVFLHNHYLCLVVLQFFAPPALVLLFLGFSQIDDNLLKNFQPHCAVKSKIFMILLKIMAVADGARFIGHWQWRRYRLEPRGLEFRLLVQWLCLDYRKDMREREGIIRSVLK</sequence>
<evidence type="ECO:0000256" key="1">
    <source>
        <dbReference type="ARBA" id="ARBA00004141"/>
    </source>
</evidence>
<comment type="similarity">
    <text evidence="2">Belongs to the TMEM161 family.</text>
</comment>
<keyword evidence="4 7" id="KW-1133">Transmembrane helix</keyword>
<evidence type="ECO:0000256" key="3">
    <source>
        <dbReference type="ARBA" id="ARBA00022692"/>
    </source>
</evidence>
<feature type="transmembrane region" description="Helical" evidence="7">
    <location>
        <begin position="220"/>
        <end position="238"/>
    </location>
</feature>
<feature type="transmembrane region" description="Helical" evidence="7">
    <location>
        <begin position="328"/>
        <end position="344"/>
    </location>
</feature>
<evidence type="ECO:0000256" key="7">
    <source>
        <dbReference type="SAM" id="Phobius"/>
    </source>
</evidence>
<gene>
    <name evidence="8" type="ORF">TEA_006785</name>
</gene>
<keyword evidence="3 7" id="KW-0812">Transmembrane</keyword>
<proteinExistence type="inferred from homology"/>